<protein>
    <recommendedName>
        <fullName evidence="1">Integrase catalytic domain-containing protein</fullName>
    </recommendedName>
</protein>
<evidence type="ECO:0000313" key="3">
    <source>
        <dbReference type="Proteomes" id="UP000253763"/>
    </source>
</evidence>
<dbReference type="EMBL" id="QEPZ01000002">
    <property type="protein sequence ID" value="RDE93491.1"/>
    <property type="molecule type" value="Genomic_DNA"/>
</dbReference>
<proteinExistence type="predicted"/>
<dbReference type="GO" id="GO:0015074">
    <property type="term" value="P:DNA integration"/>
    <property type="evidence" value="ECO:0007669"/>
    <property type="project" value="InterPro"/>
</dbReference>
<reference evidence="2 3" key="1">
    <citation type="submission" date="2018-05" db="EMBL/GenBank/DDBJ databases">
        <title>Draft Genome Sequences for a Diverse set of 7 Haemophilus Species.</title>
        <authorList>
            <person name="Nichols M."/>
            <person name="Topaz N."/>
            <person name="Wang X."/>
            <person name="Wang X."/>
            <person name="Boxrud D."/>
        </authorList>
    </citation>
    <scope>NUCLEOTIDE SEQUENCE [LARGE SCALE GENOMIC DNA]</scope>
    <source>
        <strain evidence="2 3">C2008003258</strain>
    </source>
</reference>
<dbReference type="Pfam" id="PF13333">
    <property type="entry name" value="rve_2"/>
    <property type="match status" value="1"/>
</dbReference>
<dbReference type="GO" id="GO:0003676">
    <property type="term" value="F:nucleic acid binding"/>
    <property type="evidence" value="ECO:0007669"/>
    <property type="project" value="InterPro"/>
</dbReference>
<evidence type="ECO:0000259" key="1">
    <source>
        <dbReference type="PROSITE" id="PS50994"/>
    </source>
</evidence>
<dbReference type="Proteomes" id="UP000253763">
    <property type="component" value="Unassembled WGS sequence"/>
</dbReference>
<evidence type="ECO:0000313" key="2">
    <source>
        <dbReference type="EMBL" id="RDE93491.1"/>
    </source>
</evidence>
<dbReference type="PROSITE" id="PS50994">
    <property type="entry name" value="INTEGRASE"/>
    <property type="match status" value="1"/>
</dbReference>
<dbReference type="PANTHER" id="PTHR46889">
    <property type="entry name" value="TRANSPOSASE INSF FOR INSERTION SEQUENCE IS3B-RELATED"/>
    <property type="match status" value="1"/>
</dbReference>
<dbReference type="PANTHER" id="PTHR46889:SF4">
    <property type="entry name" value="TRANSPOSASE INSO FOR INSERTION SEQUENCE ELEMENT IS911B-RELATED"/>
    <property type="match status" value="1"/>
</dbReference>
<dbReference type="InterPro" id="IPR050900">
    <property type="entry name" value="Transposase_IS3/IS150/IS904"/>
</dbReference>
<dbReference type="SUPFAM" id="SSF53098">
    <property type="entry name" value="Ribonuclease H-like"/>
    <property type="match status" value="1"/>
</dbReference>
<dbReference type="InterPro" id="IPR036397">
    <property type="entry name" value="RNaseH_sf"/>
</dbReference>
<sequence length="86" mass="10302">MLAYRRILAEHGIIQSMSRKGNCLNNAAMESFFGRLKTECFYGREFKTKEEIVDAARDYWDYYNHRQIQLKLKGLSPIQYRKQSFK</sequence>
<dbReference type="Gene3D" id="3.30.420.10">
    <property type="entry name" value="Ribonuclease H-like superfamily/Ribonuclease H"/>
    <property type="match status" value="1"/>
</dbReference>
<dbReference type="AlphaFoldDB" id="A0AB37IVN3"/>
<feature type="domain" description="Integrase catalytic" evidence="1">
    <location>
        <begin position="1"/>
        <end position="85"/>
    </location>
</feature>
<organism evidence="2 3">
    <name type="scientific">Haemophilus parainfluenzae</name>
    <dbReference type="NCBI Taxonomy" id="729"/>
    <lineage>
        <taxon>Bacteria</taxon>
        <taxon>Pseudomonadati</taxon>
        <taxon>Pseudomonadota</taxon>
        <taxon>Gammaproteobacteria</taxon>
        <taxon>Pasteurellales</taxon>
        <taxon>Pasteurellaceae</taxon>
        <taxon>Haemophilus</taxon>
    </lineage>
</organism>
<accession>A0AB37IVN3</accession>
<gene>
    <name evidence="2" type="ORF">DPV97_02940</name>
</gene>
<name>A0AB37IVN3_HAEPA</name>
<dbReference type="InterPro" id="IPR012337">
    <property type="entry name" value="RNaseH-like_sf"/>
</dbReference>
<dbReference type="InterPro" id="IPR001584">
    <property type="entry name" value="Integrase_cat-core"/>
</dbReference>
<comment type="caution">
    <text evidence="2">The sequence shown here is derived from an EMBL/GenBank/DDBJ whole genome shotgun (WGS) entry which is preliminary data.</text>
</comment>